<dbReference type="InterPro" id="IPR042229">
    <property type="entry name" value="Listeria/Bacterioides_rpt_sf"/>
</dbReference>
<keyword evidence="6" id="KW-1185">Reference proteome</keyword>
<dbReference type="InterPro" id="IPR011050">
    <property type="entry name" value="Pectin_lyase_fold/virulence"/>
</dbReference>
<feature type="region of interest" description="Disordered" evidence="2">
    <location>
        <begin position="29"/>
        <end position="77"/>
    </location>
</feature>
<comment type="caution">
    <text evidence="5">The sequence shown here is derived from an EMBL/GenBank/DDBJ whole genome shotgun (WGS) entry which is preliminary data.</text>
</comment>
<proteinExistence type="predicted"/>
<protein>
    <submittedName>
        <fullName evidence="5">InlB B-repeat-containing protein</fullName>
    </submittedName>
</protein>
<keyword evidence="3" id="KW-1133">Transmembrane helix</keyword>
<sequence length="1563" mass="162915">MRKRLCYFLSALLVFSTCMPGGTVRTLADDGGTSSAVVESSDNDNDQDKADNSTTTGAQDSISSPDASASDGETQGNAAAANTIGADASASPSLAPASLAAVYVDGTNGSDDNDGSSFDGKALKTLAKALEVQAANKAISTIYVKGNLSLSKTVNIPSGVTLSIAADGATISGSGNKINGIVLQSGSTLTGAGTLTMTGFKTALTSEKGSTITDGTYVLKDNAGASGTHGLYLAGTVRGTSRDKLTITADDKSNTDFYASGITFENCTVNVTSQACTWFDASDLNLKNASLTVKGFGQTFYVNRLNMDGSDLTINPSYYGGTGMTIQGSSNIVNSHITTNAGSTAGISVGAKDGTVNVTNSTLEFNNGGTGGLNVNTGTVVLSNSTIKGNGDNGGALFGAQANGSIVFGDNCLVETPAKSNADNGVGQTGKNFVVTGGSYLVKYAPEYNSSYGSTIPTNGSANGDEKLSLFTLADDSMQQLNPVNENGATYAYSVAKASSDGEKHVWVPAAKVTFKLNADDAEQKIDASFADGSTTGQTSLAMRGYALKDAKSVAGGSVALPTDPFAAGYKFVGWFYKDANGEEHQFSDAVKISSDVSVYAKWESDSSTYAVKYHNGASPDVTYLSTSNNPTRSIKVLSADAVKKANSSFAISGKIFKGWNTKEDGTGDEVSTGSSLTVPTDTDVVDLYAVWEDQTVTVRFSANGGTFSKDSVFKKNPDVFDISTDKNGGEVATVKSTPKVSDKETLDKLLKSLSGGKVSASTDGIASSTDTDTNKAYTGIATYKYHLLANKKVTRTVLFWTVTDYYYWFSDPSGTTNATFKGSDVLTRDVTYYLKWNDDPSVEAVSANFSLPSDMWGDSSKDTTSIKEVTAGDTFSLTGAIDASGIVDQMDSLENDIAGRLTDLTQISLSDTASSFTATITLPDGVVVPDKPKVSVNGLGDCFEVTETSVNGQAITVTFGLKGTYENYKQLKDAVATVGNGVSASEMKKPIAVTVDGLSLDADKVTNGEEITATGSVSGSFFSYAKNTISGKVKKYDYSWDGAQIQAAKDPRGEGIQQTILVVKPMDQKLPADILVGNDTEHESTYPVLAGQTIDFTGTIDASVVKGQMKGIETEFSDAKDYEGIKLTDMSSSFTATFTIPEGLSLPENITKDSIKLEGFSDTFQVSDVSVSGKTVTITIKLKDGIKTYAELQEAVVTNLDDTMKVTLPGVRVDDDFPAGKTATVSGTVEGSFIAHATNSATDTTKVFSFTWEGVQTAGGMDNTANSVDDGIRFTVEGVSPVASNLPGDLLVGSNTTHDAVLESAQGSSFDLTGAVDVSSIKEQMEKIEAAYPNADHDGISLGNLNFSFVATFTVPDGMTLPTGLDKSSVKVADFGKGFKVSDVSASGKTVSVRLSLSDPSSIKTYSDLEKVVDGAGATDGWMRLTVPGIMIDKDATVGKNLTVIGTVDGAFSATADSESGSHKAFSFTWKGTQWADGKDSVATDDDTIQLTMKVVKGEEPNPTNPGKPVEQAGTSSMIKPKTPASVPDTGDKSLPVGSVAVTALCGVAALAVARRMRRRNN</sequence>
<feature type="transmembrane region" description="Helical" evidence="3">
    <location>
        <begin position="1536"/>
        <end position="1555"/>
    </location>
</feature>
<dbReference type="Proteomes" id="UP001204320">
    <property type="component" value="Unassembled WGS sequence"/>
</dbReference>
<evidence type="ECO:0000313" key="5">
    <source>
        <dbReference type="EMBL" id="MCR9037049.1"/>
    </source>
</evidence>
<accession>A0ABT1ZA16</accession>
<evidence type="ECO:0000256" key="2">
    <source>
        <dbReference type="SAM" id="MobiDB-lite"/>
    </source>
</evidence>
<comment type="subcellular location">
    <subcellularLocation>
        <location evidence="1">Cell envelope</location>
    </subcellularLocation>
</comment>
<dbReference type="Gene3D" id="2.60.40.4270">
    <property type="entry name" value="Listeria-Bacteroides repeat domain"/>
    <property type="match status" value="2"/>
</dbReference>
<feature type="chain" id="PRO_5045799136" evidence="4">
    <location>
        <begin position="21"/>
        <end position="1563"/>
    </location>
</feature>
<evidence type="ECO:0000313" key="6">
    <source>
        <dbReference type="Proteomes" id="UP001204320"/>
    </source>
</evidence>
<name>A0ABT1ZA16_9ACTN</name>
<dbReference type="SUPFAM" id="SSF51126">
    <property type="entry name" value="Pectin lyase-like"/>
    <property type="match status" value="1"/>
</dbReference>
<evidence type="ECO:0000256" key="1">
    <source>
        <dbReference type="ARBA" id="ARBA00004196"/>
    </source>
</evidence>
<evidence type="ECO:0000256" key="4">
    <source>
        <dbReference type="SAM" id="SignalP"/>
    </source>
</evidence>
<gene>
    <name evidence="5" type="ORF">NVS32_08840</name>
</gene>
<dbReference type="Pfam" id="PF09479">
    <property type="entry name" value="Flg_new"/>
    <property type="match status" value="2"/>
</dbReference>
<feature type="compositionally biased region" description="Low complexity" evidence="2">
    <location>
        <begin position="58"/>
        <end position="71"/>
    </location>
</feature>
<organism evidence="5 6">
    <name type="scientific">Tractidigestivibacter montrealensis</name>
    <dbReference type="NCBI Taxonomy" id="2972466"/>
    <lineage>
        <taxon>Bacteria</taxon>
        <taxon>Bacillati</taxon>
        <taxon>Actinomycetota</taxon>
        <taxon>Coriobacteriia</taxon>
        <taxon>Coriobacteriales</taxon>
        <taxon>Atopobiaceae</taxon>
        <taxon>Tractidigestivibacter</taxon>
    </lineage>
</organism>
<keyword evidence="4" id="KW-0732">Signal</keyword>
<dbReference type="InterPro" id="IPR013378">
    <property type="entry name" value="InlB-like_B-rpt"/>
</dbReference>
<feature type="signal peptide" evidence="4">
    <location>
        <begin position="1"/>
        <end position="20"/>
    </location>
</feature>
<keyword evidence="3" id="KW-0472">Membrane</keyword>
<dbReference type="EMBL" id="JANSKA010000005">
    <property type="protein sequence ID" value="MCR9037049.1"/>
    <property type="molecule type" value="Genomic_DNA"/>
</dbReference>
<evidence type="ECO:0000256" key="3">
    <source>
        <dbReference type="SAM" id="Phobius"/>
    </source>
</evidence>
<feature type="region of interest" description="Disordered" evidence="2">
    <location>
        <begin position="1498"/>
        <end position="1533"/>
    </location>
</feature>
<dbReference type="RefSeq" id="WP_258499482.1">
    <property type="nucleotide sequence ID" value="NZ_JANSKA010000005.1"/>
</dbReference>
<reference evidence="5 6" key="1">
    <citation type="submission" date="2022-08" db="EMBL/GenBank/DDBJ databases">
        <title>Tractidigestivibacter montrealensis type strain KD21.</title>
        <authorList>
            <person name="Diop K."/>
            <person name="Richard C."/>
            <person name="Routy B."/>
        </authorList>
    </citation>
    <scope>NUCLEOTIDE SEQUENCE [LARGE SCALE GENOMIC DNA]</scope>
    <source>
        <strain evidence="5 6">KD21</strain>
    </source>
</reference>
<keyword evidence="3" id="KW-0812">Transmembrane</keyword>